<name>A0A6J5MCS6_9CAUD</name>
<evidence type="ECO:0000313" key="1">
    <source>
        <dbReference type="EMBL" id="CAB4143667.1"/>
    </source>
</evidence>
<sequence>MKDLVIGAITNYNFDAIEPWVNSLERSGFDGDKAMLCYNISYDVANELTKRGFRVFGFEQNDDARRLEYTKLNFNVVVERFLHMAFILRELDTKYRYIISTDVKDVIFQRNPSEWLDKGLGAQQMDLSYKVVAASESIRYDQEDWGNFNLFRSFGVQVYHTFRDKIVSNAGVMAGEFEHMLDLFMQIKLLSDAAPAHFIEGGGGPDQAAYNVLINSKPWKNITHFAKSEEGWAAQLGTTGPQIQDRYGKFMTEPLPILKDGIVCTSTGEPFYIVHQYDRVPQWKNEILARYK</sequence>
<proteinExistence type="predicted"/>
<accession>A0A6J5MCS6</accession>
<protein>
    <submittedName>
        <fullName evidence="1">Uncharacterized protein</fullName>
    </submittedName>
</protein>
<gene>
    <name evidence="1" type="ORF">UFOVP447_204</name>
</gene>
<reference evidence="1" key="1">
    <citation type="submission" date="2020-04" db="EMBL/GenBank/DDBJ databases">
        <authorList>
            <person name="Chiriac C."/>
            <person name="Salcher M."/>
            <person name="Ghai R."/>
            <person name="Kavagutti S V."/>
        </authorList>
    </citation>
    <scope>NUCLEOTIDE SEQUENCE</scope>
</reference>
<organism evidence="1">
    <name type="scientific">uncultured Caudovirales phage</name>
    <dbReference type="NCBI Taxonomy" id="2100421"/>
    <lineage>
        <taxon>Viruses</taxon>
        <taxon>Duplodnaviria</taxon>
        <taxon>Heunggongvirae</taxon>
        <taxon>Uroviricota</taxon>
        <taxon>Caudoviricetes</taxon>
        <taxon>Peduoviridae</taxon>
        <taxon>Maltschvirus</taxon>
        <taxon>Maltschvirus maltsch</taxon>
    </lineage>
</organism>
<dbReference type="EMBL" id="LR796423">
    <property type="protein sequence ID" value="CAB4143667.1"/>
    <property type="molecule type" value="Genomic_DNA"/>
</dbReference>